<organism evidence="2 3">
    <name type="scientific">Sordaria brevicollis</name>
    <dbReference type="NCBI Taxonomy" id="83679"/>
    <lineage>
        <taxon>Eukaryota</taxon>
        <taxon>Fungi</taxon>
        <taxon>Dikarya</taxon>
        <taxon>Ascomycota</taxon>
        <taxon>Pezizomycotina</taxon>
        <taxon>Sordariomycetes</taxon>
        <taxon>Sordariomycetidae</taxon>
        <taxon>Sordariales</taxon>
        <taxon>Sordariaceae</taxon>
        <taxon>Sordaria</taxon>
    </lineage>
</organism>
<feature type="region of interest" description="Disordered" evidence="1">
    <location>
        <begin position="394"/>
        <end position="423"/>
    </location>
</feature>
<comment type="caution">
    <text evidence="2">The sequence shown here is derived from an EMBL/GenBank/DDBJ whole genome shotgun (WGS) entry which is preliminary data.</text>
</comment>
<feature type="region of interest" description="Disordered" evidence="1">
    <location>
        <begin position="119"/>
        <end position="169"/>
    </location>
</feature>
<gene>
    <name evidence="2" type="ORF">B0T20DRAFT_196677</name>
</gene>
<evidence type="ECO:0000313" key="2">
    <source>
        <dbReference type="EMBL" id="KAK3399287.1"/>
    </source>
</evidence>
<reference evidence="2" key="2">
    <citation type="submission" date="2023-07" db="EMBL/GenBank/DDBJ databases">
        <authorList>
            <consortium name="Lawrence Berkeley National Laboratory"/>
            <person name="Haridas S."/>
            <person name="Hensen N."/>
            <person name="Bonometti L."/>
            <person name="Westerberg I."/>
            <person name="Brannstrom I.O."/>
            <person name="Guillou S."/>
            <person name="Cros-Aarteil S."/>
            <person name="Calhoun S."/>
            <person name="Kuo A."/>
            <person name="Mondo S."/>
            <person name="Pangilinan J."/>
            <person name="Riley R."/>
            <person name="LaButti K."/>
            <person name="Andreopoulos B."/>
            <person name="Lipzen A."/>
            <person name="Chen C."/>
            <person name="Yanf M."/>
            <person name="Daum C."/>
            <person name="Ng V."/>
            <person name="Clum A."/>
            <person name="Steindorff A."/>
            <person name="Ohm R."/>
            <person name="Martin F."/>
            <person name="Silar P."/>
            <person name="Natvig D."/>
            <person name="Lalanne C."/>
            <person name="Gautier V."/>
            <person name="Ament-velasquez S.L."/>
            <person name="Kruys A."/>
            <person name="Hutchinson M.I."/>
            <person name="Powell A.J."/>
            <person name="Barry K."/>
            <person name="Miller A.N."/>
            <person name="Grigoriev I.V."/>
            <person name="Debuchy R."/>
            <person name="Gladieux P."/>
            <person name="Thoren M.H."/>
            <person name="Johannesson H."/>
        </authorList>
    </citation>
    <scope>NUCLEOTIDE SEQUENCE</scope>
    <source>
        <strain evidence="2">FGSC 1904</strain>
    </source>
</reference>
<feature type="compositionally biased region" description="Polar residues" evidence="1">
    <location>
        <begin position="300"/>
        <end position="313"/>
    </location>
</feature>
<dbReference type="Proteomes" id="UP001281003">
    <property type="component" value="Unassembled WGS sequence"/>
</dbReference>
<feature type="compositionally biased region" description="Polar residues" evidence="1">
    <location>
        <begin position="394"/>
        <end position="415"/>
    </location>
</feature>
<accession>A0AAE0PGD3</accession>
<name>A0AAE0PGD3_SORBR</name>
<reference evidence="2" key="1">
    <citation type="journal article" date="2023" name="Mol. Phylogenet. Evol.">
        <title>Genome-scale phylogeny and comparative genomics of the fungal order Sordariales.</title>
        <authorList>
            <person name="Hensen N."/>
            <person name="Bonometti L."/>
            <person name="Westerberg I."/>
            <person name="Brannstrom I.O."/>
            <person name="Guillou S."/>
            <person name="Cros-Aarteil S."/>
            <person name="Calhoun S."/>
            <person name="Haridas S."/>
            <person name="Kuo A."/>
            <person name="Mondo S."/>
            <person name="Pangilinan J."/>
            <person name="Riley R."/>
            <person name="LaButti K."/>
            <person name="Andreopoulos B."/>
            <person name="Lipzen A."/>
            <person name="Chen C."/>
            <person name="Yan M."/>
            <person name="Daum C."/>
            <person name="Ng V."/>
            <person name="Clum A."/>
            <person name="Steindorff A."/>
            <person name="Ohm R.A."/>
            <person name="Martin F."/>
            <person name="Silar P."/>
            <person name="Natvig D.O."/>
            <person name="Lalanne C."/>
            <person name="Gautier V."/>
            <person name="Ament-Velasquez S.L."/>
            <person name="Kruys A."/>
            <person name="Hutchinson M.I."/>
            <person name="Powell A.J."/>
            <person name="Barry K."/>
            <person name="Miller A.N."/>
            <person name="Grigoriev I.V."/>
            <person name="Debuchy R."/>
            <person name="Gladieux P."/>
            <person name="Hiltunen Thoren M."/>
            <person name="Johannesson H."/>
        </authorList>
    </citation>
    <scope>NUCLEOTIDE SEQUENCE</scope>
    <source>
        <strain evidence="2">FGSC 1904</strain>
    </source>
</reference>
<feature type="compositionally biased region" description="Basic and acidic residues" evidence="1">
    <location>
        <begin position="122"/>
        <end position="137"/>
    </location>
</feature>
<feature type="compositionally biased region" description="Basic and acidic residues" evidence="1">
    <location>
        <begin position="79"/>
        <end position="95"/>
    </location>
</feature>
<feature type="region of interest" description="Disordered" evidence="1">
    <location>
        <begin position="280"/>
        <end position="313"/>
    </location>
</feature>
<keyword evidence="3" id="KW-1185">Reference proteome</keyword>
<feature type="compositionally biased region" description="Polar residues" evidence="1">
    <location>
        <begin position="150"/>
        <end position="169"/>
    </location>
</feature>
<evidence type="ECO:0000256" key="1">
    <source>
        <dbReference type="SAM" id="MobiDB-lite"/>
    </source>
</evidence>
<dbReference type="AlphaFoldDB" id="A0AAE0PGD3"/>
<evidence type="ECO:0000313" key="3">
    <source>
        <dbReference type="Proteomes" id="UP001281003"/>
    </source>
</evidence>
<feature type="compositionally biased region" description="Low complexity" evidence="1">
    <location>
        <begin position="280"/>
        <end position="294"/>
    </location>
</feature>
<dbReference type="EMBL" id="JAUTDP010000005">
    <property type="protein sequence ID" value="KAK3399287.1"/>
    <property type="molecule type" value="Genomic_DNA"/>
</dbReference>
<feature type="region of interest" description="Disordered" evidence="1">
    <location>
        <begin position="591"/>
        <end position="631"/>
    </location>
</feature>
<protein>
    <submittedName>
        <fullName evidence="2">Uncharacterized protein</fullName>
    </submittedName>
</protein>
<feature type="compositionally biased region" description="Low complexity" evidence="1">
    <location>
        <begin position="594"/>
        <end position="617"/>
    </location>
</feature>
<sequence>MAPFSLPGGCKRLVETEQGHLTSRNSLIGRVIDETKGCTDGGKLSHQFETTYRQRTATFGGKVTVTHDGKSNNTASNGRKGDDGGRNNNQDDKGVTDANNGKGGKKWCGKFNIFCRGNRTSGNDKKKDGDASDKEMEKEEDNQDDRLDSSSRPTNIPEVTTMISPTPGQMSLFLVSGSPQVPTPSDPLELSTTSMGARVSVEAPLSSSTSYVPQSAYSDQAISASEPIATMIAGIDGFASPNQLIYPSTTIDVYSSTSTKVHSTTATKARTTISPTASTTSFSTVVSPTPSGVSDARGPYNSTGNIGNDPQTAKNNGIEATGGTLNKTGERVLVSVGSIGGFVLLCFLILMVRKAIRNAAQTQLKETGGTRGGILSGLLPRTNIFKRREWGSLNDSSRALNQPSPTSQMSETVANSERAGSLSSYKKVDDLQEGHQPQAPSIQIQFQQPNPIHQHCGSPLPYTAFANVTYPANIAGTRNLASPTMSSHQPQQLGTSTNTSRNGSLATTLVSSSARQVQYVSHHDPNYMLSPCSTFQQGRGGHRMSDISSLSSGFGDGDFIMPIQQQTTLQQTTLQQPQSIAIVAGDYPIPPIPHSNNSNRNTNRFSGISSIRRGGSQSRRDTLYTESSEDTPARFRSLNSWVAQQSGRVKRGRERGGEDEAEYLASLPQLPCQPGVPGIHNPPVEQRFDLMRDDEKPRPVEEIIVRMR</sequence>
<proteinExistence type="predicted"/>
<feature type="region of interest" description="Disordered" evidence="1">
    <location>
        <begin position="61"/>
        <end position="102"/>
    </location>
</feature>
<feature type="region of interest" description="Disordered" evidence="1">
    <location>
        <begin position="481"/>
        <end position="503"/>
    </location>
</feature>